<dbReference type="Pfam" id="PF10247">
    <property type="entry name" value="Romo1"/>
    <property type="match status" value="1"/>
</dbReference>
<comment type="similarity">
    <text evidence="2">Belongs to the MGR2 family.</text>
</comment>
<feature type="compositionally biased region" description="Basic and acidic residues" evidence="6">
    <location>
        <begin position="157"/>
        <end position="170"/>
    </location>
</feature>
<dbReference type="GO" id="GO:0045039">
    <property type="term" value="P:protein insertion into mitochondrial inner membrane"/>
    <property type="evidence" value="ECO:0007669"/>
    <property type="project" value="TreeGrafter"/>
</dbReference>
<dbReference type="InterPro" id="IPR018450">
    <property type="entry name" value="Romo1/Mgr2"/>
</dbReference>
<protein>
    <submittedName>
        <fullName evidence="8">Uncharacterized protein</fullName>
    </submittedName>
</protein>
<keyword evidence="3 7" id="KW-0812">Transmembrane</keyword>
<feature type="region of interest" description="Disordered" evidence="6">
    <location>
        <begin position="150"/>
        <end position="170"/>
    </location>
</feature>
<evidence type="ECO:0000256" key="2">
    <source>
        <dbReference type="ARBA" id="ARBA00007839"/>
    </source>
</evidence>
<dbReference type="AlphaFoldDB" id="A0A4S8YY15"/>
<feature type="transmembrane region" description="Helical" evidence="7">
    <location>
        <begin position="58"/>
        <end position="79"/>
    </location>
</feature>
<comment type="caution">
    <text evidence="8">The sequence shown here is derived from an EMBL/GenBank/DDBJ whole genome shotgun (WGS) entry which is preliminary data.</text>
</comment>
<dbReference type="EMBL" id="QZAN01000109">
    <property type="protein sequence ID" value="THW57801.1"/>
    <property type="molecule type" value="Genomic_DNA"/>
</dbReference>
<evidence type="ECO:0000313" key="8">
    <source>
        <dbReference type="EMBL" id="THW57801.1"/>
    </source>
</evidence>
<dbReference type="PANTHER" id="PTHR28525">
    <property type="entry name" value="REACTIVE OXYGEN SPECIES MODULATOR 1"/>
    <property type="match status" value="1"/>
</dbReference>
<feature type="compositionally biased region" description="Basic and acidic residues" evidence="6">
    <location>
        <begin position="265"/>
        <end position="279"/>
    </location>
</feature>
<evidence type="ECO:0000256" key="6">
    <source>
        <dbReference type="SAM" id="MobiDB-lite"/>
    </source>
</evidence>
<dbReference type="SMART" id="SM01378">
    <property type="entry name" value="Romo1"/>
    <property type="match status" value="1"/>
</dbReference>
<feature type="region of interest" description="Disordered" evidence="6">
    <location>
        <begin position="184"/>
        <end position="368"/>
    </location>
</feature>
<sequence length="368" mass="39536">MPVPASAMPAGAHGPSTFDKLKMGAMMGGSVGLIIGFIFGATNIIRFGPGPNGMLRTLGQYMAGSAATFGFFMSIGTTIRTEGNSPIANQAFANAYRKPFILPRQHAALVIDVPILVQILEAVRALGAQSEDFSVRLQAIEARLAVAPTADGASIGPDDRSPYHHAGDDGHITSAQAQFSQPTFAPYQTSPIPKHVSAPYPRPRSGRPADRSALGKKRKRADSPGLDQADGTAPGFQMRDSATQIEENRRESLARSREATPVAEEPSRSESPFDNRDAESTSDGLESMPPLRPQQAASMPPLRARSRRHQSPQDSQPGENVLNADELPNISQSGRVRKQTPRQTGFVGLPTKKEINRDSRLTKRGGQR</sequence>
<name>A0A4S8YY15_AURPU</name>
<dbReference type="PANTHER" id="PTHR28525:SF1">
    <property type="entry name" value="REACTIVE OXYGEN SPECIES MODULATOR 1"/>
    <property type="match status" value="1"/>
</dbReference>
<feature type="compositionally biased region" description="Basic and acidic residues" evidence="6">
    <location>
        <begin position="246"/>
        <end position="258"/>
    </location>
</feature>
<proteinExistence type="inferred from homology"/>
<feature type="transmembrane region" description="Helical" evidence="7">
    <location>
        <begin position="25"/>
        <end position="46"/>
    </location>
</feature>
<organism evidence="8 9">
    <name type="scientific">Aureobasidium pullulans</name>
    <name type="common">Black yeast</name>
    <name type="synonym">Pullularia pullulans</name>
    <dbReference type="NCBI Taxonomy" id="5580"/>
    <lineage>
        <taxon>Eukaryota</taxon>
        <taxon>Fungi</taxon>
        <taxon>Dikarya</taxon>
        <taxon>Ascomycota</taxon>
        <taxon>Pezizomycotina</taxon>
        <taxon>Dothideomycetes</taxon>
        <taxon>Dothideomycetidae</taxon>
        <taxon>Dothideales</taxon>
        <taxon>Saccotheciaceae</taxon>
        <taxon>Aureobasidium</taxon>
    </lineage>
</organism>
<keyword evidence="4 7" id="KW-1133">Transmembrane helix</keyword>
<reference evidence="8 9" key="1">
    <citation type="submission" date="2018-10" db="EMBL/GenBank/DDBJ databases">
        <title>Fifty Aureobasidium pullulans genomes reveal a recombining polyextremotolerant generalist.</title>
        <authorList>
            <person name="Gostincar C."/>
            <person name="Turk M."/>
            <person name="Zajc J."/>
            <person name="Gunde-Cimerman N."/>
        </authorList>
    </citation>
    <scope>NUCLEOTIDE SEQUENCE [LARGE SCALE GENOMIC DNA]</scope>
    <source>
        <strain evidence="8 9">EXF-10751</strain>
    </source>
</reference>
<comment type="subcellular location">
    <subcellularLocation>
        <location evidence="1">Membrane</location>
    </subcellularLocation>
</comment>
<dbReference type="GO" id="GO:0005744">
    <property type="term" value="C:TIM23 mitochondrial import inner membrane translocase complex"/>
    <property type="evidence" value="ECO:0007669"/>
    <property type="project" value="TreeGrafter"/>
</dbReference>
<dbReference type="Proteomes" id="UP000310421">
    <property type="component" value="Unassembled WGS sequence"/>
</dbReference>
<evidence type="ECO:0000313" key="9">
    <source>
        <dbReference type="Proteomes" id="UP000310421"/>
    </source>
</evidence>
<evidence type="ECO:0000256" key="4">
    <source>
        <dbReference type="ARBA" id="ARBA00022989"/>
    </source>
</evidence>
<evidence type="ECO:0000256" key="5">
    <source>
        <dbReference type="ARBA" id="ARBA00023136"/>
    </source>
</evidence>
<evidence type="ECO:0000256" key="1">
    <source>
        <dbReference type="ARBA" id="ARBA00004370"/>
    </source>
</evidence>
<feature type="compositionally biased region" description="Basic and acidic residues" evidence="6">
    <location>
        <begin position="351"/>
        <end position="361"/>
    </location>
</feature>
<accession>A0A4S8YY15</accession>
<evidence type="ECO:0000256" key="7">
    <source>
        <dbReference type="SAM" id="Phobius"/>
    </source>
</evidence>
<dbReference type="GO" id="GO:0030150">
    <property type="term" value="P:protein import into mitochondrial matrix"/>
    <property type="evidence" value="ECO:0007669"/>
    <property type="project" value="TreeGrafter"/>
</dbReference>
<gene>
    <name evidence="8" type="ORF">D6D20_07704</name>
</gene>
<evidence type="ECO:0000256" key="3">
    <source>
        <dbReference type="ARBA" id="ARBA00022692"/>
    </source>
</evidence>
<keyword evidence="5 7" id="KW-0472">Membrane</keyword>